<dbReference type="GO" id="GO:0005975">
    <property type="term" value="P:carbohydrate metabolic process"/>
    <property type="evidence" value="ECO:0007669"/>
    <property type="project" value="TreeGrafter"/>
</dbReference>
<dbReference type="PRINTS" id="PR00143">
    <property type="entry name" value="CITRTSNTHASE"/>
</dbReference>
<dbReference type="Pfam" id="PF00285">
    <property type="entry name" value="Citrate_synt"/>
    <property type="match status" value="1"/>
</dbReference>
<dbReference type="InterPro" id="IPR016143">
    <property type="entry name" value="Citrate_synth-like_sm_a-sub"/>
</dbReference>
<dbReference type="SUPFAM" id="SSF48256">
    <property type="entry name" value="Citrate synthase"/>
    <property type="match status" value="1"/>
</dbReference>
<feature type="region of interest" description="Disordered" evidence="4">
    <location>
        <begin position="579"/>
        <end position="633"/>
    </location>
</feature>
<evidence type="ECO:0000256" key="4">
    <source>
        <dbReference type="SAM" id="MobiDB-lite"/>
    </source>
</evidence>
<dbReference type="AlphaFoldDB" id="A0A177WGS3"/>
<dbReference type="OrthoDB" id="435022at2759"/>
<reference evidence="5 6" key="2">
    <citation type="submission" date="2016-05" db="EMBL/GenBank/DDBJ databases">
        <title>Lineage-specific infection strategies underlie the spectrum of fungal disease in amphibians.</title>
        <authorList>
            <person name="Cuomo C.A."/>
            <person name="Farrer R.A."/>
            <person name="James T."/>
            <person name="Longcore J."/>
            <person name="Birren B."/>
        </authorList>
    </citation>
    <scope>NUCLEOTIDE SEQUENCE [LARGE SCALE GENOMIC DNA]</scope>
    <source>
        <strain evidence="5 6">JEL423</strain>
    </source>
</reference>
<proteinExistence type="inferred from homology"/>
<dbReference type="GO" id="GO:0046912">
    <property type="term" value="F:acyltransferase activity, acyl groups converted into alkyl on transfer"/>
    <property type="evidence" value="ECO:0007669"/>
    <property type="project" value="InterPro"/>
</dbReference>
<dbReference type="GO" id="GO:0006099">
    <property type="term" value="P:tricarboxylic acid cycle"/>
    <property type="evidence" value="ECO:0007669"/>
    <property type="project" value="TreeGrafter"/>
</dbReference>
<dbReference type="EMBL" id="DS022302">
    <property type="protein sequence ID" value="OAJ38884.1"/>
    <property type="molecule type" value="Genomic_DNA"/>
</dbReference>
<dbReference type="VEuPathDB" id="FungiDB:BDEG_22783"/>
<dbReference type="PROSITE" id="PS00480">
    <property type="entry name" value="CITRATE_SYNTHASE"/>
    <property type="match status" value="1"/>
</dbReference>
<evidence type="ECO:0000313" key="6">
    <source>
        <dbReference type="Proteomes" id="UP000077115"/>
    </source>
</evidence>
<gene>
    <name evidence="5" type="ORF">BDEG_22783</name>
</gene>
<dbReference type="eggNOG" id="KOG2617">
    <property type="taxonomic scope" value="Eukaryota"/>
</dbReference>
<dbReference type="GO" id="GO:0005759">
    <property type="term" value="C:mitochondrial matrix"/>
    <property type="evidence" value="ECO:0007669"/>
    <property type="project" value="TreeGrafter"/>
</dbReference>
<evidence type="ECO:0000256" key="3">
    <source>
        <dbReference type="RuleBase" id="RU000441"/>
    </source>
</evidence>
<dbReference type="FunFam" id="1.10.580.10:FF:000005">
    <property type="entry name" value="Citrate synthase"/>
    <property type="match status" value="1"/>
</dbReference>
<comment type="similarity">
    <text evidence="1 3">Belongs to the citrate synthase family.</text>
</comment>
<evidence type="ECO:0000256" key="2">
    <source>
        <dbReference type="ARBA" id="ARBA00022679"/>
    </source>
</evidence>
<dbReference type="PANTHER" id="PTHR11739:SF4">
    <property type="entry name" value="CITRATE SYNTHASE, PEROXISOMAL"/>
    <property type="match status" value="1"/>
</dbReference>
<dbReference type="InterPro" id="IPR019810">
    <property type="entry name" value="Citrate_synthase_AS"/>
</dbReference>
<dbReference type="Gene3D" id="1.10.230.10">
    <property type="entry name" value="Cytochrome P450-Terp, domain 2"/>
    <property type="match status" value="1"/>
</dbReference>
<dbReference type="InterPro" id="IPR016142">
    <property type="entry name" value="Citrate_synth-like_lrg_a-sub"/>
</dbReference>
<organism evidence="5 6">
    <name type="scientific">Batrachochytrium dendrobatidis (strain JEL423)</name>
    <dbReference type="NCBI Taxonomy" id="403673"/>
    <lineage>
        <taxon>Eukaryota</taxon>
        <taxon>Fungi</taxon>
        <taxon>Fungi incertae sedis</taxon>
        <taxon>Chytridiomycota</taxon>
        <taxon>Chytridiomycota incertae sedis</taxon>
        <taxon>Chytridiomycetes</taxon>
        <taxon>Rhizophydiales</taxon>
        <taxon>Rhizophydiales incertae sedis</taxon>
        <taxon>Batrachochytrium</taxon>
    </lineage>
</organism>
<dbReference type="PANTHER" id="PTHR11739">
    <property type="entry name" value="CITRATE SYNTHASE"/>
    <property type="match status" value="1"/>
</dbReference>
<accession>A0A177WGS3</accession>
<keyword evidence="2 3" id="KW-0808">Transferase</keyword>
<dbReference type="STRING" id="403673.A0A177WGS3"/>
<sequence length="633" mass="69981">MTSISSLSITDSVSGTTIDVPIGVNNTIAATAFTQFKIPQTCPLPDTPPNANTADESKVPLRLYDPGFKNTAVCKTTISSVDGENGKLYYRGYDVEELVEKSDFLEVAYLLIYGDLPATQQVFDAWSKSVMHHTYLHTELANQMRTFRFDAHPMGMVIATVASLSTFHPEANPALKGDSLYMKPKIAAGKNPTAEEAELIKSAETARSRAIYRILGKIPTIAANAYRHRLGRPYNAPMFNGNDYCENILYMMDRLNEPDYHPDPRLVKILNKVFILLAENGSNCSTIMVRHLSSSGVDPFTNLAGAAGALFGERKTAAVIQMLQKIGSVDKIDEYLLLVKQPGKNSEATDASLGGMSTRKSRVRLMGFGHRIYKTHDPRVRICKNLVLELFELMGKDHIGDIAIALEAKALADPYFTDRKLYPNIDYWMGVLFHTMQFPSDMFPVWMFIPRVAGMIAHLIENIDDAEFKIYRPRQVYIGSGRRSYEKLGRTRSTSLHSDSAPPVLDSVYRLSDPQAARRRETTADVLEELAHIQKTLTDVSVAIEKLSTEETSSASGPETLQTLKEKVAWLQKAQSHLTSKLVPKRQGSGMKSPTNSSSSSSIPSTSRAATGDGPNLLAGSRSPRVISRKPNH</sequence>
<reference evidence="5 6" key="1">
    <citation type="submission" date="2006-10" db="EMBL/GenBank/DDBJ databases">
        <title>The Genome Sequence of Batrachochytrium dendrobatidis JEL423.</title>
        <authorList>
            <consortium name="The Broad Institute Genome Sequencing Platform"/>
            <person name="Birren B."/>
            <person name="Lander E."/>
            <person name="Galagan J."/>
            <person name="Cuomo C."/>
            <person name="Devon K."/>
            <person name="Jaffe D."/>
            <person name="Butler J."/>
            <person name="Alvarez P."/>
            <person name="Gnerre S."/>
            <person name="Grabherr M."/>
            <person name="Kleber M."/>
            <person name="Mauceli E."/>
            <person name="Brockman W."/>
            <person name="Young S."/>
            <person name="LaButti K."/>
            <person name="Sykes S."/>
            <person name="DeCaprio D."/>
            <person name="Crawford M."/>
            <person name="Koehrsen M."/>
            <person name="Engels R."/>
            <person name="Montgomery P."/>
            <person name="Pearson M."/>
            <person name="Howarth C."/>
            <person name="Larson L."/>
            <person name="White J."/>
            <person name="O'Leary S."/>
            <person name="Kodira C."/>
            <person name="Zeng Q."/>
            <person name="Yandava C."/>
            <person name="Alvarado L."/>
            <person name="Longcore J."/>
            <person name="James T."/>
        </authorList>
    </citation>
    <scope>NUCLEOTIDE SEQUENCE [LARGE SCALE GENOMIC DNA]</scope>
    <source>
        <strain evidence="5 6">JEL423</strain>
    </source>
</reference>
<dbReference type="Proteomes" id="UP000077115">
    <property type="component" value="Unassembled WGS sequence"/>
</dbReference>
<evidence type="ECO:0000313" key="5">
    <source>
        <dbReference type="EMBL" id="OAJ38884.1"/>
    </source>
</evidence>
<dbReference type="InterPro" id="IPR002020">
    <property type="entry name" value="Citrate_synthase"/>
</dbReference>
<protein>
    <recommendedName>
        <fullName evidence="3">Citrate synthase</fullName>
    </recommendedName>
</protein>
<evidence type="ECO:0000256" key="1">
    <source>
        <dbReference type="ARBA" id="ARBA00010566"/>
    </source>
</evidence>
<dbReference type="Gene3D" id="1.10.580.10">
    <property type="entry name" value="Citrate Synthase, domain 1"/>
    <property type="match status" value="1"/>
</dbReference>
<dbReference type="InterPro" id="IPR036969">
    <property type="entry name" value="Citrate_synthase_sf"/>
</dbReference>
<name>A0A177WGS3_BATDL</name>
<feature type="compositionally biased region" description="Low complexity" evidence="4">
    <location>
        <begin position="593"/>
        <end position="607"/>
    </location>
</feature>